<evidence type="ECO:0000256" key="5">
    <source>
        <dbReference type="ARBA" id="ARBA00022829"/>
    </source>
</evidence>
<gene>
    <name evidence="9" type="ORF">BJ322DRAFT_481760</name>
</gene>
<dbReference type="Proteomes" id="UP000736335">
    <property type="component" value="Unassembled WGS sequence"/>
</dbReference>
<reference evidence="9" key="1">
    <citation type="journal article" date="2020" name="Nat. Commun.">
        <title>Large-scale genome sequencing of mycorrhizal fungi provides insights into the early evolution of symbiotic traits.</title>
        <authorList>
            <person name="Miyauchi S."/>
            <person name="Kiss E."/>
            <person name="Kuo A."/>
            <person name="Drula E."/>
            <person name="Kohler A."/>
            <person name="Sanchez-Garcia M."/>
            <person name="Morin E."/>
            <person name="Andreopoulos B."/>
            <person name="Barry K.W."/>
            <person name="Bonito G."/>
            <person name="Buee M."/>
            <person name="Carver A."/>
            <person name="Chen C."/>
            <person name="Cichocki N."/>
            <person name="Clum A."/>
            <person name="Culley D."/>
            <person name="Crous P.W."/>
            <person name="Fauchery L."/>
            <person name="Girlanda M."/>
            <person name="Hayes R.D."/>
            <person name="Keri Z."/>
            <person name="LaButti K."/>
            <person name="Lipzen A."/>
            <person name="Lombard V."/>
            <person name="Magnuson J."/>
            <person name="Maillard F."/>
            <person name="Murat C."/>
            <person name="Nolan M."/>
            <person name="Ohm R.A."/>
            <person name="Pangilinan J."/>
            <person name="Pereira M.F."/>
            <person name="Perotto S."/>
            <person name="Peter M."/>
            <person name="Pfister S."/>
            <person name="Riley R."/>
            <person name="Sitrit Y."/>
            <person name="Stielow J.B."/>
            <person name="Szollosi G."/>
            <person name="Zifcakova L."/>
            <person name="Stursova M."/>
            <person name="Spatafora J.W."/>
            <person name="Tedersoo L."/>
            <person name="Vaario L.M."/>
            <person name="Yamada A."/>
            <person name="Yan M."/>
            <person name="Wang P."/>
            <person name="Xu J."/>
            <person name="Bruns T."/>
            <person name="Baldrian P."/>
            <person name="Vilgalys R."/>
            <person name="Dunand C."/>
            <person name="Henrissat B."/>
            <person name="Grigoriev I.V."/>
            <person name="Hibbett D."/>
            <person name="Nagy L.G."/>
            <person name="Martin F.M."/>
        </authorList>
    </citation>
    <scope>NUCLEOTIDE SEQUENCE</scope>
    <source>
        <strain evidence="9">UH-Tt-Lm1</strain>
    </source>
</reference>
<accession>A0A9P6H6L3</accession>
<evidence type="ECO:0000256" key="7">
    <source>
        <dbReference type="ARBA" id="ARBA00023306"/>
    </source>
</evidence>
<dbReference type="Pfam" id="PF10345">
    <property type="entry name" value="Cohesin_load"/>
    <property type="match status" value="1"/>
</dbReference>
<proteinExistence type="inferred from homology"/>
<reference evidence="9" key="2">
    <citation type="submission" date="2020-11" db="EMBL/GenBank/DDBJ databases">
        <authorList>
            <consortium name="DOE Joint Genome Institute"/>
            <person name="Kuo A."/>
            <person name="Miyauchi S."/>
            <person name="Kiss E."/>
            <person name="Drula E."/>
            <person name="Kohler A."/>
            <person name="Sanchez-Garcia M."/>
            <person name="Andreopoulos B."/>
            <person name="Barry K.W."/>
            <person name="Bonito G."/>
            <person name="Buee M."/>
            <person name="Carver A."/>
            <person name="Chen C."/>
            <person name="Cichocki N."/>
            <person name="Clum A."/>
            <person name="Culley D."/>
            <person name="Crous P.W."/>
            <person name="Fauchery L."/>
            <person name="Girlanda M."/>
            <person name="Hayes R."/>
            <person name="Keri Z."/>
            <person name="Labutti K."/>
            <person name="Lipzen A."/>
            <person name="Lombard V."/>
            <person name="Magnuson J."/>
            <person name="Maillard F."/>
            <person name="Morin E."/>
            <person name="Murat C."/>
            <person name="Nolan M."/>
            <person name="Ohm R."/>
            <person name="Pangilinan J."/>
            <person name="Pereira M."/>
            <person name="Perotto S."/>
            <person name="Peter M."/>
            <person name="Riley R."/>
            <person name="Sitrit Y."/>
            <person name="Stielow B."/>
            <person name="Szollosi G."/>
            <person name="Zifcakova L."/>
            <person name="Stursova M."/>
            <person name="Spatafora J.W."/>
            <person name="Tedersoo L."/>
            <person name="Vaario L.-M."/>
            <person name="Yamada A."/>
            <person name="Yan M."/>
            <person name="Wang P."/>
            <person name="Xu J."/>
            <person name="Bruns T."/>
            <person name="Baldrian P."/>
            <person name="Vilgalys R."/>
            <person name="Henrissat B."/>
            <person name="Grigoriev I.V."/>
            <person name="Hibbett D."/>
            <person name="Nagy L.G."/>
            <person name="Martin F.M."/>
        </authorList>
    </citation>
    <scope>NUCLEOTIDE SEQUENCE</scope>
    <source>
        <strain evidence="9">UH-Tt-Lm1</strain>
    </source>
</reference>
<keyword evidence="4" id="KW-0498">Mitosis</keyword>
<evidence type="ECO:0000256" key="1">
    <source>
        <dbReference type="ARBA" id="ARBA00004123"/>
    </source>
</evidence>
<comment type="subcellular location">
    <subcellularLocation>
        <location evidence="1">Nucleus</location>
    </subcellularLocation>
</comment>
<dbReference type="GO" id="GO:0051301">
    <property type="term" value="P:cell division"/>
    <property type="evidence" value="ECO:0007669"/>
    <property type="project" value="UniProtKB-KW"/>
</dbReference>
<evidence type="ECO:0000256" key="8">
    <source>
        <dbReference type="SAM" id="MobiDB-lite"/>
    </source>
</evidence>
<dbReference type="InterPro" id="IPR019440">
    <property type="entry name" value="MAU2"/>
</dbReference>
<comment type="similarity">
    <text evidence="2">Belongs to the SCC4/mau-2 family.</text>
</comment>
<dbReference type="GO" id="GO:0007059">
    <property type="term" value="P:chromosome segregation"/>
    <property type="evidence" value="ECO:0007669"/>
    <property type="project" value="UniProtKB-KW"/>
</dbReference>
<dbReference type="AlphaFoldDB" id="A0A9P6H6L3"/>
<protein>
    <submittedName>
        <fullName evidence="9">Uncharacterized protein</fullName>
    </submittedName>
</protein>
<keyword evidence="5" id="KW-0159">Chromosome partition</keyword>
<keyword evidence="10" id="KW-1185">Reference proteome</keyword>
<organism evidence="9 10">
    <name type="scientific">Thelephora terrestris</name>
    <dbReference type="NCBI Taxonomy" id="56493"/>
    <lineage>
        <taxon>Eukaryota</taxon>
        <taxon>Fungi</taxon>
        <taxon>Dikarya</taxon>
        <taxon>Basidiomycota</taxon>
        <taxon>Agaricomycotina</taxon>
        <taxon>Agaricomycetes</taxon>
        <taxon>Thelephorales</taxon>
        <taxon>Thelephoraceae</taxon>
        <taxon>Thelephora</taxon>
    </lineage>
</organism>
<feature type="region of interest" description="Disordered" evidence="8">
    <location>
        <begin position="1"/>
        <end position="46"/>
    </location>
</feature>
<name>A0A9P6H6L3_9AGAM</name>
<sequence>MATDQAFLESGVDVRPSKRPRLSSTPKPMPEPSPPSRASSVVPLPQSPREPVLHFRPLPLPLLLLSLPAILILPPNHPLHDESLRLSVVALRRCLQMKALSPEIECRAWTTLAQVGLQVIGSRLPASSHERHAWARNIEAEVDRAITKCSVLAQQHSSLQKYKYQITLAHAQFSLWQQKPKFSLTLLRRLATSITVQDSPQTGYLVLLKMISQHLSLNEFHIALTFVDKLRDPFSKHQHPHITLLSHVLRLRILIIGGFWPDAGLASRTAEDALGLRYETSSTLESAAPTSSATYVDFEDRFECVMALHTLVLSIVYYAKIGISSESSVRLSHLHALLDGKALGCLGDGSIKIDFPAGPSIHIEATHPRVFYLMGFLLTSASKRDAMGRKPRRKIFAIEGLKAWEKELTKSLDCPSWWTIADIDQIQTLLARIKADILCELVAVSVVRNEFDAANKELNVLVAHTRTWGVFDEFSARIALHHAHLAHSVGKSTEASAYYVVASALSKVGSFVDVAATLGRAGLSIGLSAHSPALPAQANGETVDTSPITPKMNSEELLAFGLRAVRLTKGMGGTLEAAGKIIQAATSTEILRAKQYLKDGLSKASKSQDNHLRALIMALVSSHYFHTAYDQAEQVLSTCEQLAAGLGAPTDKMNLSLTASGNIQLGIWLYGRSGKVDMLQSQRKKVKILRDALASFQRSKFFGSLTVI</sequence>
<keyword evidence="6" id="KW-0539">Nucleus</keyword>
<evidence type="ECO:0000256" key="4">
    <source>
        <dbReference type="ARBA" id="ARBA00022776"/>
    </source>
</evidence>
<keyword evidence="3" id="KW-0132">Cell division</keyword>
<comment type="caution">
    <text evidence="9">The sequence shown here is derived from an EMBL/GenBank/DDBJ whole genome shotgun (WGS) entry which is preliminary data.</text>
</comment>
<evidence type="ECO:0000256" key="2">
    <source>
        <dbReference type="ARBA" id="ARBA00008585"/>
    </source>
</evidence>
<evidence type="ECO:0000256" key="6">
    <source>
        <dbReference type="ARBA" id="ARBA00023242"/>
    </source>
</evidence>
<dbReference type="GO" id="GO:0007064">
    <property type="term" value="P:mitotic sister chromatid cohesion"/>
    <property type="evidence" value="ECO:0007669"/>
    <property type="project" value="InterPro"/>
</dbReference>
<dbReference type="GO" id="GO:0005634">
    <property type="term" value="C:nucleus"/>
    <property type="evidence" value="ECO:0007669"/>
    <property type="project" value="UniProtKB-SubCell"/>
</dbReference>
<evidence type="ECO:0000313" key="9">
    <source>
        <dbReference type="EMBL" id="KAF9778674.1"/>
    </source>
</evidence>
<dbReference type="EMBL" id="WIUZ02000022">
    <property type="protein sequence ID" value="KAF9778674.1"/>
    <property type="molecule type" value="Genomic_DNA"/>
</dbReference>
<keyword evidence="7" id="KW-0131">Cell cycle</keyword>
<evidence type="ECO:0000313" key="10">
    <source>
        <dbReference type="Proteomes" id="UP000736335"/>
    </source>
</evidence>
<evidence type="ECO:0000256" key="3">
    <source>
        <dbReference type="ARBA" id="ARBA00022618"/>
    </source>
</evidence>
<dbReference type="OrthoDB" id="5565328at2759"/>